<dbReference type="InterPro" id="IPR011415">
    <property type="entry name" value="SpmA_SpmB"/>
</dbReference>
<evidence type="ECO:0000313" key="3">
    <source>
        <dbReference type="EMBL" id="PVX52006.1"/>
    </source>
</evidence>
<protein>
    <submittedName>
        <fullName evidence="3">Spore maturation protein SpmA</fullName>
    </submittedName>
</protein>
<accession>A0A7L4UQG3</accession>
<dbReference type="RefSeq" id="WP_116495571.1">
    <property type="nucleotide sequence ID" value="NZ_QENZ01000003.1"/>
</dbReference>
<comment type="caution">
    <text evidence="3">The sequence shown here is derived from an EMBL/GenBank/DDBJ whole genome shotgun (WGS) entry which is preliminary data.</text>
</comment>
<evidence type="ECO:0000256" key="1">
    <source>
        <dbReference type="SAM" id="Phobius"/>
    </source>
</evidence>
<dbReference type="InterPro" id="IPR052549">
    <property type="entry name" value="SpmB"/>
</dbReference>
<dbReference type="InterPro" id="IPR011642">
    <property type="entry name" value="Gate_dom"/>
</dbReference>
<keyword evidence="4" id="KW-1185">Reference proteome</keyword>
<feature type="transmembrane region" description="Helical" evidence="1">
    <location>
        <begin position="6"/>
        <end position="24"/>
    </location>
</feature>
<keyword evidence="1" id="KW-0812">Transmembrane</keyword>
<dbReference type="EMBL" id="QENZ01000003">
    <property type="protein sequence ID" value="PVX52006.1"/>
    <property type="molecule type" value="Genomic_DNA"/>
</dbReference>
<dbReference type="AlphaFoldDB" id="A0A7L4UQG3"/>
<feature type="transmembrane region" description="Helical" evidence="1">
    <location>
        <begin position="385"/>
        <end position="409"/>
    </location>
</feature>
<feature type="domain" description="Nucleoside transporter/FeoB GTPase Gate" evidence="2">
    <location>
        <begin position="277"/>
        <end position="381"/>
    </location>
</feature>
<evidence type="ECO:0000313" key="4">
    <source>
        <dbReference type="Proteomes" id="UP000251835"/>
    </source>
</evidence>
<feature type="transmembrane region" description="Helical" evidence="1">
    <location>
        <begin position="141"/>
        <end position="161"/>
    </location>
</feature>
<keyword evidence="1" id="KW-0472">Membrane</keyword>
<proteinExistence type="predicted"/>
<gene>
    <name evidence="3" type="ORF">C7377_0301</name>
</gene>
<evidence type="ECO:0000259" key="2">
    <source>
        <dbReference type="Pfam" id="PF07670"/>
    </source>
</evidence>
<keyword evidence="1" id="KW-1133">Transmembrane helix</keyword>
<feature type="transmembrane region" description="Helical" evidence="1">
    <location>
        <begin position="45"/>
        <end position="62"/>
    </location>
</feature>
<feature type="transmembrane region" description="Helical" evidence="1">
    <location>
        <begin position="173"/>
        <end position="195"/>
    </location>
</feature>
<dbReference type="Proteomes" id="UP000251835">
    <property type="component" value="Unassembled WGS sequence"/>
</dbReference>
<dbReference type="PANTHER" id="PTHR35793">
    <property type="entry name" value="INNER MEMBRANE PROTEIN YJIG"/>
    <property type="match status" value="1"/>
</dbReference>
<sequence>MVLNYIWIGFFVIAFVIALVKLVFMGDLAVFPAIMDSTFETAKTGFEISLYLTGVLSLWLGIMKIGERGGVIKILGRLISPLFTRLMPELPKEHPAHGSIIMNLAANMLGLDNAATPMGLKAMEQMQEVNPKKDQASNPQIMFLVLNTSGLTLIPVSIMVYRAQAGAVSPADIFIPILLATFFSTIAGLLIVAFYQKLKIWDKVVMAYLGGMTLFIVGLIYLFSQMSQDAIAEVSRQASSIILFGIIIAFVGLAAWRKVNVYDAFIDGAKDGFGIAVKIIPYLIAILVAIGVFRASGGMEILMDGFRYLFTALGVNTDFVEALPTALMKPLSGSGARGMMVDAMATHGADSFVGRLASTLQGATDTTFYVIAVYFGSVGIKNTRYAVTCGLFADFVGIIAAIIIGYLFFH</sequence>
<name>A0A7L4UQG3_BALHA</name>
<feature type="transmembrane region" description="Helical" evidence="1">
    <location>
        <begin position="207"/>
        <end position="226"/>
    </location>
</feature>
<feature type="transmembrane region" description="Helical" evidence="1">
    <location>
        <begin position="275"/>
        <end position="293"/>
    </location>
</feature>
<reference evidence="3 4" key="1">
    <citation type="submission" date="2018-05" db="EMBL/GenBank/DDBJ databases">
        <title>Genomic Encyclopedia of Type Strains, Phase IV (KMG-IV): sequencing the most valuable type-strain genomes for metagenomic binning, comparative biology and taxonomic classification.</title>
        <authorList>
            <person name="Goeker M."/>
        </authorList>
    </citation>
    <scope>NUCLEOTIDE SEQUENCE [LARGE SCALE GENOMIC DNA]</scope>
    <source>
        <strain evidence="3 4">DSM 28579</strain>
    </source>
</reference>
<dbReference type="PIRSF" id="PIRSF036542">
    <property type="entry name" value="SpmA_SpmB"/>
    <property type="match status" value="1"/>
</dbReference>
<dbReference type="GO" id="GO:0005886">
    <property type="term" value="C:plasma membrane"/>
    <property type="evidence" value="ECO:0007669"/>
    <property type="project" value="TreeGrafter"/>
</dbReference>
<feature type="domain" description="Nucleoside transporter/FeoB GTPase Gate" evidence="2">
    <location>
        <begin position="52"/>
        <end position="158"/>
    </location>
</feature>
<dbReference type="Pfam" id="PF07670">
    <property type="entry name" value="Gate"/>
    <property type="match status" value="2"/>
</dbReference>
<dbReference type="PANTHER" id="PTHR35793:SF2">
    <property type="entry name" value="INNER MEMBRANE PROTEIN YJIG"/>
    <property type="match status" value="1"/>
</dbReference>
<dbReference type="OrthoDB" id="9805623at2"/>
<organism evidence="3 4">
    <name type="scientific">Balneicella halophila</name>
    <dbReference type="NCBI Taxonomy" id="1537566"/>
    <lineage>
        <taxon>Bacteria</taxon>
        <taxon>Pseudomonadati</taxon>
        <taxon>Bacteroidota</taxon>
        <taxon>Bacteroidia</taxon>
        <taxon>Bacteroidales</taxon>
        <taxon>Balneicellaceae</taxon>
        <taxon>Balneicella</taxon>
    </lineage>
</organism>
<feature type="transmembrane region" description="Helical" evidence="1">
    <location>
        <begin position="238"/>
        <end position="255"/>
    </location>
</feature>